<proteinExistence type="predicted"/>
<keyword evidence="1" id="KW-1133">Transmembrane helix</keyword>
<name>A0A3D8JRK5_9BURK</name>
<keyword evidence="1" id="KW-0812">Transmembrane</keyword>
<gene>
    <name evidence="2" type="ORF">DWV00_27565</name>
</gene>
<dbReference type="RefSeq" id="WP_115536786.1">
    <property type="nucleotide sequence ID" value="NZ_QRGA01000018.1"/>
</dbReference>
<feature type="transmembrane region" description="Helical" evidence="1">
    <location>
        <begin position="77"/>
        <end position="94"/>
    </location>
</feature>
<protein>
    <recommendedName>
        <fullName evidence="4">DNA gyrase subunit B</fullName>
    </recommendedName>
</protein>
<feature type="transmembrane region" description="Helical" evidence="1">
    <location>
        <begin position="48"/>
        <end position="70"/>
    </location>
</feature>
<dbReference type="EMBL" id="QRGA01000018">
    <property type="protein sequence ID" value="RDU95677.1"/>
    <property type="molecule type" value="Genomic_DNA"/>
</dbReference>
<evidence type="ECO:0000313" key="3">
    <source>
        <dbReference type="Proteomes" id="UP000256838"/>
    </source>
</evidence>
<reference evidence="2 3" key="1">
    <citation type="submission" date="2018-08" db="EMBL/GenBank/DDBJ databases">
        <title>Paraburkholderia sp. DHOM06 isolated from forest soil.</title>
        <authorList>
            <person name="Gao Z.-H."/>
            <person name="Qiu L.-H."/>
        </authorList>
    </citation>
    <scope>NUCLEOTIDE SEQUENCE [LARGE SCALE GENOMIC DNA]</scope>
    <source>
        <strain evidence="2 3">DHOM06</strain>
    </source>
</reference>
<comment type="caution">
    <text evidence="2">The sequence shown here is derived from an EMBL/GenBank/DDBJ whole genome shotgun (WGS) entry which is preliminary data.</text>
</comment>
<dbReference type="AlphaFoldDB" id="A0A3D8JRK5"/>
<dbReference type="OrthoDB" id="8537043at2"/>
<evidence type="ECO:0000256" key="1">
    <source>
        <dbReference type="SAM" id="Phobius"/>
    </source>
</evidence>
<sequence>MQAASTRAAPEARAASCRRARACANVALKIAYPVVILAFWRFGSPRFIGLALLVLLWLQRWVGAGSMAALLAKLTRLEWAAALAMSGLSAAIAVTDSEALLRAYPIVVNIAMLVAFGATLCNGGPSMIERFARMRRPNLDERTVRYTRRVTQAWCAFFSLNVCASTASMIWGSRAFWALYNGAVTYLLIGVLIAAEIAWRHAFVLREKTR</sequence>
<evidence type="ECO:0008006" key="4">
    <source>
        <dbReference type="Google" id="ProtNLM"/>
    </source>
</evidence>
<keyword evidence="1" id="KW-0472">Membrane</keyword>
<keyword evidence="3" id="KW-1185">Reference proteome</keyword>
<feature type="transmembrane region" description="Helical" evidence="1">
    <location>
        <begin position="22"/>
        <end position="42"/>
    </location>
</feature>
<organism evidence="2 3">
    <name type="scientific">Trinickia dinghuensis</name>
    <dbReference type="NCBI Taxonomy" id="2291023"/>
    <lineage>
        <taxon>Bacteria</taxon>
        <taxon>Pseudomonadati</taxon>
        <taxon>Pseudomonadota</taxon>
        <taxon>Betaproteobacteria</taxon>
        <taxon>Burkholderiales</taxon>
        <taxon>Burkholderiaceae</taxon>
        <taxon>Trinickia</taxon>
    </lineage>
</organism>
<feature type="transmembrane region" description="Helical" evidence="1">
    <location>
        <begin position="177"/>
        <end position="199"/>
    </location>
</feature>
<feature type="transmembrane region" description="Helical" evidence="1">
    <location>
        <begin position="149"/>
        <end position="171"/>
    </location>
</feature>
<accession>A0A3D8JRK5</accession>
<dbReference type="Proteomes" id="UP000256838">
    <property type="component" value="Unassembled WGS sequence"/>
</dbReference>
<feature type="transmembrane region" description="Helical" evidence="1">
    <location>
        <begin position="106"/>
        <end position="128"/>
    </location>
</feature>
<evidence type="ECO:0000313" key="2">
    <source>
        <dbReference type="EMBL" id="RDU95677.1"/>
    </source>
</evidence>